<keyword evidence="4" id="KW-0678">Repressor</keyword>
<dbReference type="GO" id="GO:0006357">
    <property type="term" value="P:regulation of transcription by RNA polymerase II"/>
    <property type="evidence" value="ECO:0007669"/>
    <property type="project" value="TreeGrafter"/>
</dbReference>
<keyword evidence="9 10" id="KW-0238">DNA-binding</keyword>
<sequence>METLQKQTQENENPTQEQEDILEYNFSNVSKHPDETTLMLICAEAGLTKEETCKWFRERLAKWRKSEGLPSQCGSVMD</sequence>
<dbReference type="AlphaFoldDB" id="A0A8C5LNX7"/>
<dbReference type="GO" id="GO:0005634">
    <property type="term" value="C:nucleus"/>
    <property type="evidence" value="ECO:0007669"/>
    <property type="project" value="UniProtKB-SubCell"/>
</dbReference>
<dbReference type="InterPro" id="IPR039162">
    <property type="entry name" value="HOPX"/>
</dbReference>
<dbReference type="PANTHER" id="PTHR21408">
    <property type="entry name" value="HOMEODOMAIN-ONLY PROTEIN"/>
    <property type="match status" value="1"/>
</dbReference>
<reference evidence="12" key="2">
    <citation type="submission" date="2025-09" db="UniProtKB">
        <authorList>
            <consortium name="Ensembl"/>
        </authorList>
    </citation>
    <scope>IDENTIFICATION</scope>
</reference>
<dbReference type="GO" id="GO:0030154">
    <property type="term" value="P:cell differentiation"/>
    <property type="evidence" value="ECO:0007669"/>
    <property type="project" value="InterPro"/>
</dbReference>
<dbReference type="GO" id="GO:0007507">
    <property type="term" value="P:heart development"/>
    <property type="evidence" value="ECO:0007669"/>
    <property type="project" value="Ensembl"/>
</dbReference>
<keyword evidence="5" id="KW-0805">Transcription regulation</keyword>
<name>A0A8C5LNX7_9ANUR</name>
<evidence type="ECO:0000256" key="10">
    <source>
        <dbReference type="RuleBase" id="RU000682"/>
    </source>
</evidence>
<dbReference type="GO" id="GO:0030153">
    <property type="term" value="P:bacteriocin immunity"/>
    <property type="evidence" value="ECO:0007669"/>
    <property type="project" value="InterPro"/>
</dbReference>
<accession>A0A8C5LNX7</accession>
<dbReference type="Pfam" id="PF00046">
    <property type="entry name" value="Homeodomain"/>
    <property type="match status" value="1"/>
</dbReference>
<dbReference type="GeneTree" id="ENSGT00390000017143"/>
<organism evidence="12 13">
    <name type="scientific">Leptobrachium leishanense</name>
    <name type="common">Leishan spiny toad</name>
    <dbReference type="NCBI Taxonomy" id="445787"/>
    <lineage>
        <taxon>Eukaryota</taxon>
        <taxon>Metazoa</taxon>
        <taxon>Chordata</taxon>
        <taxon>Craniata</taxon>
        <taxon>Vertebrata</taxon>
        <taxon>Euteleostomi</taxon>
        <taxon>Amphibia</taxon>
        <taxon>Batrachia</taxon>
        <taxon>Anura</taxon>
        <taxon>Pelobatoidea</taxon>
        <taxon>Megophryidae</taxon>
        <taxon>Leptobrachium</taxon>
    </lineage>
</organism>
<reference evidence="12" key="1">
    <citation type="submission" date="2025-08" db="UniProtKB">
        <authorList>
            <consortium name="Ensembl"/>
        </authorList>
    </citation>
    <scope>IDENTIFICATION</scope>
</reference>
<keyword evidence="13" id="KW-1185">Reference proteome</keyword>
<evidence type="ECO:0000256" key="6">
    <source>
        <dbReference type="ARBA" id="ARBA00023155"/>
    </source>
</evidence>
<evidence type="ECO:0000256" key="1">
    <source>
        <dbReference type="ARBA" id="ARBA00004123"/>
    </source>
</evidence>
<evidence type="ECO:0000256" key="3">
    <source>
        <dbReference type="ARBA" id="ARBA00022473"/>
    </source>
</evidence>
<dbReference type="Ensembl" id="ENSLLET00000001021.1">
    <property type="protein sequence ID" value="ENSLLEP00000000977.1"/>
    <property type="gene ID" value="ENSLLEG00000000645.1"/>
</dbReference>
<dbReference type="GO" id="GO:0015643">
    <property type="term" value="F:toxic substance binding"/>
    <property type="evidence" value="ECO:0007669"/>
    <property type="project" value="InterPro"/>
</dbReference>
<proteinExistence type="predicted"/>
<dbReference type="SUPFAM" id="SSF46689">
    <property type="entry name" value="Homeodomain-like"/>
    <property type="match status" value="1"/>
</dbReference>
<keyword evidence="7" id="KW-0804">Transcription</keyword>
<dbReference type="InterPro" id="IPR001356">
    <property type="entry name" value="HD"/>
</dbReference>
<keyword evidence="3" id="KW-0217">Developmental protein</keyword>
<dbReference type="Proteomes" id="UP000694569">
    <property type="component" value="Unplaced"/>
</dbReference>
<dbReference type="OrthoDB" id="6159439at2759"/>
<evidence type="ECO:0000256" key="5">
    <source>
        <dbReference type="ARBA" id="ARBA00023015"/>
    </source>
</evidence>
<evidence type="ECO:0000313" key="13">
    <source>
        <dbReference type="Proteomes" id="UP000694569"/>
    </source>
</evidence>
<dbReference type="GO" id="GO:0003677">
    <property type="term" value="F:DNA binding"/>
    <property type="evidence" value="ECO:0007669"/>
    <property type="project" value="UniProtKB-UniRule"/>
</dbReference>
<feature type="domain" description="Homeobox" evidence="11">
    <location>
        <begin position="5"/>
        <end position="66"/>
    </location>
</feature>
<evidence type="ECO:0000256" key="8">
    <source>
        <dbReference type="ARBA" id="ARBA00023242"/>
    </source>
</evidence>
<dbReference type="CDD" id="cd00086">
    <property type="entry name" value="homeodomain"/>
    <property type="match status" value="1"/>
</dbReference>
<evidence type="ECO:0000256" key="2">
    <source>
        <dbReference type="ARBA" id="ARBA00021327"/>
    </source>
</evidence>
<evidence type="ECO:0000259" key="11">
    <source>
        <dbReference type="PROSITE" id="PS50071"/>
    </source>
</evidence>
<keyword evidence="6 9" id="KW-0371">Homeobox</keyword>
<evidence type="ECO:0000256" key="7">
    <source>
        <dbReference type="ARBA" id="ARBA00023163"/>
    </source>
</evidence>
<evidence type="ECO:0000256" key="4">
    <source>
        <dbReference type="ARBA" id="ARBA00022491"/>
    </source>
</evidence>
<feature type="DNA-binding region" description="Homeobox" evidence="9">
    <location>
        <begin position="7"/>
        <end position="67"/>
    </location>
</feature>
<dbReference type="Gene3D" id="1.10.10.60">
    <property type="entry name" value="Homeodomain-like"/>
    <property type="match status" value="1"/>
</dbReference>
<evidence type="ECO:0000313" key="12">
    <source>
        <dbReference type="Ensembl" id="ENSLLEP00000000977.1"/>
    </source>
</evidence>
<protein>
    <recommendedName>
        <fullName evidence="2">Homeodomain-only protein</fullName>
    </recommendedName>
</protein>
<dbReference type="PROSITE" id="PS50071">
    <property type="entry name" value="HOMEOBOX_2"/>
    <property type="match status" value="1"/>
</dbReference>
<gene>
    <name evidence="12" type="primary">HOPX</name>
</gene>
<dbReference type="InterPro" id="IPR009057">
    <property type="entry name" value="Homeodomain-like_sf"/>
</dbReference>
<comment type="subcellular location">
    <subcellularLocation>
        <location evidence="1 9 10">Nucleus</location>
    </subcellularLocation>
</comment>
<evidence type="ECO:0000256" key="9">
    <source>
        <dbReference type="PROSITE-ProRule" id="PRU00108"/>
    </source>
</evidence>
<dbReference type="PANTHER" id="PTHR21408:SF1">
    <property type="entry name" value="HOMEODOMAIN-ONLY PROTEIN"/>
    <property type="match status" value="1"/>
</dbReference>
<keyword evidence="8 9" id="KW-0539">Nucleus</keyword>